<keyword evidence="8" id="KW-0238">DNA-binding</keyword>
<dbReference type="CDD" id="cd17533">
    <property type="entry name" value="REC_LytTR_AgrA-like"/>
    <property type="match status" value="1"/>
</dbReference>
<sequence>MKGSIGSEGRNMLNIFVLEDDFLQQTRIETAIKKCMTDHHLKYKYLEVFGKPTQLLEAIKETGNHQFFFLDIEIKGEEKKGMEIAREIREKDPSASIVFVTTHSEFMPVTYRYRVSALDFIDKGLNDQDYQEAISSVLIHAAENVNKTIGEDSFSFKSEHSQIQVPFSDILYFETSSTVHKVVLTTKKGHMEFYGKVSDIAKTDKRLYQSHRAYVVNPENVVRIDKANHIVYFENDESCFVSRLKLKGLVEKVDKK</sequence>
<dbReference type="SMART" id="SM00448">
    <property type="entry name" value="REC"/>
    <property type="match status" value="1"/>
</dbReference>
<evidence type="ECO:0000256" key="2">
    <source>
        <dbReference type="ARBA" id="ARBA00023012"/>
    </source>
</evidence>
<comment type="function">
    <text evidence="4">Required for high-level post-exponential phase expression of a series of secreted proteins.</text>
</comment>
<evidence type="ECO:0000256" key="4">
    <source>
        <dbReference type="ARBA" id="ARBA00037164"/>
    </source>
</evidence>
<keyword evidence="9" id="KW-1185">Reference proteome</keyword>
<organism evidence="8 9">
    <name type="scientific">Streptococcus australis ATCC 700641</name>
    <dbReference type="NCBI Taxonomy" id="888833"/>
    <lineage>
        <taxon>Bacteria</taxon>
        <taxon>Bacillati</taxon>
        <taxon>Bacillota</taxon>
        <taxon>Bacilli</taxon>
        <taxon>Lactobacillales</taxon>
        <taxon>Streptococcaceae</taxon>
        <taxon>Streptococcus</taxon>
    </lineage>
</organism>
<dbReference type="Pfam" id="PF04397">
    <property type="entry name" value="LytTR"/>
    <property type="match status" value="1"/>
</dbReference>
<evidence type="ECO:0000256" key="3">
    <source>
        <dbReference type="ARBA" id="ARBA00023159"/>
    </source>
</evidence>
<keyword evidence="3" id="KW-0010">Activator</keyword>
<dbReference type="PANTHER" id="PTHR37299:SF3">
    <property type="entry name" value="STAGE 0 SPORULATION PROTEIN A HOMOLOG"/>
    <property type="match status" value="1"/>
</dbReference>
<dbReference type="eggNOG" id="COG3279">
    <property type="taxonomic scope" value="Bacteria"/>
</dbReference>
<reference evidence="8 9" key="1">
    <citation type="submission" date="2010-12" db="EMBL/GenBank/DDBJ databases">
        <authorList>
            <person name="Muzny D."/>
            <person name="Qin X."/>
            <person name="Deng J."/>
            <person name="Jiang H."/>
            <person name="Liu Y."/>
            <person name="Qu J."/>
            <person name="Song X.-Z."/>
            <person name="Zhang L."/>
            <person name="Thornton R."/>
            <person name="Coyle M."/>
            <person name="Francisco L."/>
            <person name="Jackson L."/>
            <person name="Javaid M."/>
            <person name="Korchina V."/>
            <person name="Kovar C."/>
            <person name="Mata R."/>
            <person name="Mathew T."/>
            <person name="Ngo R."/>
            <person name="Nguyen L."/>
            <person name="Nguyen N."/>
            <person name="Okwuonu G."/>
            <person name="Ongeri F."/>
            <person name="Pham C."/>
            <person name="Simmons D."/>
            <person name="Wilczek-Boney K."/>
            <person name="Hale W."/>
            <person name="Jakkamsetti A."/>
            <person name="Pham P."/>
            <person name="Ruth R."/>
            <person name="San Lucas F."/>
            <person name="Warren J."/>
            <person name="Zhang J."/>
            <person name="Zhao Z."/>
            <person name="Zhou C."/>
            <person name="Zhu D."/>
            <person name="Lee S."/>
            <person name="Bess C."/>
            <person name="Blankenburg K."/>
            <person name="Forbes L."/>
            <person name="Fu Q."/>
            <person name="Gubbala S."/>
            <person name="Hirani K."/>
            <person name="Jayaseelan J.C."/>
            <person name="Lara F."/>
            <person name="Munidasa M."/>
            <person name="Palculict T."/>
            <person name="Patil S."/>
            <person name="Pu L.-L."/>
            <person name="Saada N."/>
            <person name="Tang L."/>
            <person name="Weissenberger G."/>
            <person name="Zhu Y."/>
            <person name="Hemphill L."/>
            <person name="Shang Y."/>
            <person name="Youmans B."/>
            <person name="Ayvaz T."/>
            <person name="Ross M."/>
            <person name="Santibanez J."/>
            <person name="Aqrawi P."/>
            <person name="Gross S."/>
            <person name="Joshi V."/>
            <person name="Fowler G."/>
            <person name="Nazareth L."/>
            <person name="Reid J."/>
            <person name="Worley K."/>
            <person name="Petrosino J."/>
            <person name="Highlander S."/>
            <person name="Gibbs R."/>
        </authorList>
    </citation>
    <scope>NUCLEOTIDE SEQUENCE [LARGE SCALE GENOMIC DNA]</scope>
    <source>
        <strain evidence="8 9">ATCC 700641</strain>
    </source>
</reference>
<accession>E7SCM6</accession>
<comment type="caution">
    <text evidence="8">The sequence shown here is derived from an EMBL/GenBank/DDBJ whole genome shotgun (WGS) entry which is preliminary data.</text>
</comment>
<dbReference type="InterPro" id="IPR046947">
    <property type="entry name" value="LytR-like"/>
</dbReference>
<dbReference type="HOGENOM" id="CLU_000445_14_6_9"/>
<evidence type="ECO:0000259" key="7">
    <source>
        <dbReference type="PROSITE" id="PS50930"/>
    </source>
</evidence>
<evidence type="ECO:0000259" key="6">
    <source>
        <dbReference type="PROSITE" id="PS50110"/>
    </source>
</evidence>
<dbReference type="InterPro" id="IPR001789">
    <property type="entry name" value="Sig_transdc_resp-reg_receiver"/>
</dbReference>
<dbReference type="PROSITE" id="PS50110">
    <property type="entry name" value="RESPONSE_REGULATORY"/>
    <property type="match status" value="1"/>
</dbReference>
<dbReference type="Gene3D" id="3.40.50.2300">
    <property type="match status" value="1"/>
</dbReference>
<evidence type="ECO:0000313" key="9">
    <source>
        <dbReference type="Proteomes" id="UP000002814"/>
    </source>
</evidence>
<dbReference type="Proteomes" id="UP000002814">
    <property type="component" value="Unassembled WGS sequence"/>
</dbReference>
<dbReference type="GO" id="GO:0000156">
    <property type="term" value="F:phosphorelay response regulator activity"/>
    <property type="evidence" value="ECO:0007669"/>
    <property type="project" value="InterPro"/>
</dbReference>
<feature type="modified residue" description="4-aspartylphosphate" evidence="5">
    <location>
        <position position="71"/>
    </location>
</feature>
<dbReference type="PANTHER" id="PTHR37299">
    <property type="entry name" value="TRANSCRIPTIONAL REGULATOR-RELATED"/>
    <property type="match status" value="1"/>
</dbReference>
<dbReference type="EMBL" id="AEQR01000021">
    <property type="protein sequence ID" value="EFV98600.1"/>
    <property type="molecule type" value="Genomic_DNA"/>
</dbReference>
<dbReference type="PROSITE" id="PS50930">
    <property type="entry name" value="HTH_LYTTR"/>
    <property type="match status" value="1"/>
</dbReference>
<evidence type="ECO:0000313" key="8">
    <source>
        <dbReference type="EMBL" id="EFV98600.1"/>
    </source>
</evidence>
<dbReference type="Gene3D" id="2.40.50.1020">
    <property type="entry name" value="LytTr DNA-binding domain"/>
    <property type="match status" value="1"/>
</dbReference>
<dbReference type="Pfam" id="PF00072">
    <property type="entry name" value="Response_reg"/>
    <property type="match status" value="1"/>
</dbReference>
<dbReference type="AlphaFoldDB" id="E7SCM6"/>
<evidence type="ECO:0000256" key="1">
    <source>
        <dbReference type="ARBA" id="ARBA00022490"/>
    </source>
</evidence>
<feature type="domain" description="Response regulatory" evidence="6">
    <location>
        <begin position="14"/>
        <end position="138"/>
    </location>
</feature>
<feature type="domain" description="HTH LytTR-type" evidence="7">
    <location>
        <begin position="154"/>
        <end position="255"/>
    </location>
</feature>
<dbReference type="SUPFAM" id="SSF52172">
    <property type="entry name" value="CheY-like"/>
    <property type="match status" value="1"/>
</dbReference>
<proteinExistence type="predicted"/>
<evidence type="ECO:0000256" key="5">
    <source>
        <dbReference type="PROSITE-ProRule" id="PRU00169"/>
    </source>
</evidence>
<dbReference type="InterPro" id="IPR007492">
    <property type="entry name" value="LytTR_DNA-bd_dom"/>
</dbReference>
<keyword evidence="5" id="KW-0597">Phosphoprotein</keyword>
<protein>
    <submittedName>
        <fullName evidence="8">LytTr DNA-binding domain protein</fullName>
    </submittedName>
</protein>
<keyword evidence="2" id="KW-0902">Two-component regulatory system</keyword>
<dbReference type="InterPro" id="IPR011006">
    <property type="entry name" value="CheY-like_superfamily"/>
</dbReference>
<dbReference type="GO" id="GO:0003677">
    <property type="term" value="F:DNA binding"/>
    <property type="evidence" value="ECO:0007669"/>
    <property type="project" value="UniProtKB-KW"/>
</dbReference>
<gene>
    <name evidence="8" type="primary">blpR</name>
    <name evidence="8" type="ORF">HMPREF9421_1812</name>
</gene>
<name>E7SCM6_9STRE</name>
<keyword evidence="1" id="KW-0963">Cytoplasm</keyword>
<dbReference type="SMART" id="SM00850">
    <property type="entry name" value="LytTR"/>
    <property type="match status" value="1"/>
</dbReference>